<evidence type="ECO:0000256" key="3">
    <source>
        <dbReference type="ARBA" id="ARBA00006181"/>
    </source>
</evidence>
<protein>
    <recommendedName>
        <fullName evidence="4">Ribonuclease P protein subunit p29</fullName>
    </recommendedName>
</protein>
<dbReference type="GO" id="GO:0004519">
    <property type="term" value="F:endonuclease activity"/>
    <property type="evidence" value="ECO:0007669"/>
    <property type="project" value="UniProtKB-KW"/>
</dbReference>
<evidence type="ECO:0000313" key="11">
    <source>
        <dbReference type="EMBL" id="CAD7248506.1"/>
    </source>
</evidence>
<dbReference type="PANTHER" id="PTHR13348:SF0">
    <property type="entry name" value="RIBONUCLEASE P PROTEIN SUBUNIT P29"/>
    <property type="match status" value="1"/>
</dbReference>
<dbReference type="InterPro" id="IPR023534">
    <property type="entry name" value="Rof/RNase_P-like"/>
</dbReference>
<comment type="subcellular location">
    <subcellularLocation>
        <location evidence="2">Nucleus</location>
    </subcellularLocation>
</comment>
<dbReference type="GO" id="GO:0006364">
    <property type="term" value="P:rRNA processing"/>
    <property type="evidence" value="ECO:0007669"/>
    <property type="project" value="TreeGrafter"/>
</dbReference>
<dbReference type="HAMAP" id="MF_00754">
    <property type="entry name" value="RNase_P_1"/>
    <property type="match status" value="1"/>
</dbReference>
<evidence type="ECO:0000256" key="9">
    <source>
        <dbReference type="ARBA" id="ARBA00022801"/>
    </source>
</evidence>
<dbReference type="EMBL" id="CAJPEV010001878">
    <property type="protein sequence ID" value="CAG0894701.1"/>
    <property type="molecule type" value="Genomic_DNA"/>
</dbReference>
<evidence type="ECO:0000256" key="8">
    <source>
        <dbReference type="ARBA" id="ARBA00022759"/>
    </source>
</evidence>
<dbReference type="GO" id="GO:0005634">
    <property type="term" value="C:nucleus"/>
    <property type="evidence" value="ECO:0007669"/>
    <property type="project" value="UniProtKB-SubCell"/>
</dbReference>
<evidence type="ECO:0000256" key="7">
    <source>
        <dbReference type="ARBA" id="ARBA00022722"/>
    </source>
</evidence>
<sequence length="244" mass="28187">MNVEEAPKDPLLSPLPSLLKDVLTPLGQKLVLRSQTRSREAPFAEKYLRHFLPVTDQSGLKEGLHSGFVLGNVRLDRPKQQPRVRRKQLSARERRRLGIHRLDAKNRRFSEFLPLHRLWQGYMREFLGLEGLKQQGWECKHWEGPHARLLTKLCRADYHGCLLKVTASRCPSLIGICGIVVKETRNSFLIMERSNTIKTLLKDGSHFGFLLDGYFFTLYGTALLMRPADRSTRKFKINKNTVQL</sequence>
<evidence type="ECO:0000256" key="6">
    <source>
        <dbReference type="ARBA" id="ARBA00022694"/>
    </source>
</evidence>
<evidence type="ECO:0000256" key="10">
    <source>
        <dbReference type="ARBA" id="ARBA00046486"/>
    </source>
</evidence>
<dbReference type="GO" id="GO:0001682">
    <property type="term" value="P:tRNA 5'-leader removal"/>
    <property type="evidence" value="ECO:0007669"/>
    <property type="project" value="InterPro"/>
</dbReference>
<keyword evidence="5" id="KW-0963">Cytoplasm</keyword>
<gene>
    <name evidence="11" type="ORF">DSTB1V02_LOCUS8318</name>
</gene>
<keyword evidence="6" id="KW-0819">tRNA processing</keyword>
<dbReference type="InterPro" id="IPR002730">
    <property type="entry name" value="Rpp29/RNP1"/>
</dbReference>
<organism evidence="11">
    <name type="scientific">Darwinula stevensoni</name>
    <dbReference type="NCBI Taxonomy" id="69355"/>
    <lineage>
        <taxon>Eukaryota</taxon>
        <taxon>Metazoa</taxon>
        <taxon>Ecdysozoa</taxon>
        <taxon>Arthropoda</taxon>
        <taxon>Crustacea</taxon>
        <taxon>Oligostraca</taxon>
        <taxon>Ostracoda</taxon>
        <taxon>Podocopa</taxon>
        <taxon>Podocopida</taxon>
        <taxon>Darwinulocopina</taxon>
        <taxon>Darwinuloidea</taxon>
        <taxon>Darwinulidae</taxon>
        <taxon>Darwinula</taxon>
    </lineage>
</organism>
<comment type="similarity">
    <text evidence="3">Belongs to the eukaryotic/archaeal RNase P protein component 1 family.</text>
</comment>
<comment type="function">
    <text evidence="1">Component of ribonuclease P, a ribonucleoprotein complex that generates mature tRNA molecules by cleaving their 5'-ends.</text>
</comment>
<dbReference type="Proteomes" id="UP000677054">
    <property type="component" value="Unassembled WGS sequence"/>
</dbReference>
<reference evidence="11" key="1">
    <citation type="submission" date="2020-11" db="EMBL/GenBank/DDBJ databases">
        <authorList>
            <person name="Tran Van P."/>
        </authorList>
    </citation>
    <scope>NUCLEOTIDE SEQUENCE</scope>
</reference>
<dbReference type="GO" id="GO:0016787">
    <property type="term" value="F:hydrolase activity"/>
    <property type="evidence" value="ECO:0007669"/>
    <property type="project" value="UniProtKB-KW"/>
</dbReference>
<dbReference type="AlphaFoldDB" id="A0A7R9A825"/>
<dbReference type="Gene3D" id="2.30.30.210">
    <property type="entry name" value="Ribonuclease P/MRP, subunit p29"/>
    <property type="match status" value="1"/>
</dbReference>
<keyword evidence="7" id="KW-0540">Nuclease</keyword>
<dbReference type="SUPFAM" id="SSF101744">
    <property type="entry name" value="Rof/RNase P subunit-like"/>
    <property type="match status" value="1"/>
</dbReference>
<evidence type="ECO:0000256" key="1">
    <source>
        <dbReference type="ARBA" id="ARBA00002435"/>
    </source>
</evidence>
<evidence type="ECO:0000256" key="5">
    <source>
        <dbReference type="ARBA" id="ARBA00022490"/>
    </source>
</evidence>
<dbReference type="InterPro" id="IPR016848">
    <property type="entry name" value="RNase_P/MRP_Rpp29-subunit"/>
</dbReference>
<evidence type="ECO:0000256" key="2">
    <source>
        <dbReference type="ARBA" id="ARBA00004123"/>
    </source>
</evidence>
<evidence type="ECO:0000313" key="12">
    <source>
        <dbReference type="Proteomes" id="UP000677054"/>
    </source>
</evidence>
<keyword evidence="12" id="KW-1185">Reference proteome</keyword>
<dbReference type="GO" id="GO:0030677">
    <property type="term" value="C:ribonuclease P complex"/>
    <property type="evidence" value="ECO:0007669"/>
    <property type="project" value="InterPro"/>
</dbReference>
<comment type="subunit">
    <text evidence="10">Component of nuclear RNase P and RNase MRP ribonucleoproteins. RNase P consists of a catalytic RNA moiety and 10 different protein chains; POP1, POP4, POP5, POP7, RPP14, RPP21, RPP25, RPP30, RPP38 and RPP40. Within the RNase P complex, POP1, POP7 and RPP25 form the 'finger' subcomplex, POP5, RPP14, RPP40 and homodimeric RPP30 form the 'palm' subcomplex, and RPP21, POP4 and RPP38 form the 'wrist' subcomplex. All subunits of the RNase P complex interact with the catalytic RNA. Several subunits of RNase P are also part of the RNase MRP complex. RNase MRP consists of a catalytic RNA moiety and about 8 protein subunits; POP1, POP7, RPP25, RPP30, RPP38, RPP40 and possibly also POP4 and POP5.</text>
</comment>
<keyword evidence="8" id="KW-0255">Endonuclease</keyword>
<dbReference type="GO" id="GO:0033204">
    <property type="term" value="F:ribonuclease P RNA binding"/>
    <property type="evidence" value="ECO:0007669"/>
    <property type="project" value="InterPro"/>
</dbReference>
<dbReference type="SMART" id="SM00538">
    <property type="entry name" value="POP4"/>
    <property type="match status" value="1"/>
</dbReference>
<dbReference type="PANTHER" id="PTHR13348">
    <property type="entry name" value="RIBONUCLEASE P SUBUNIT P29"/>
    <property type="match status" value="1"/>
</dbReference>
<dbReference type="OrthoDB" id="124041at2759"/>
<evidence type="ECO:0000256" key="4">
    <source>
        <dbReference type="ARBA" id="ARBA00016225"/>
    </source>
</evidence>
<dbReference type="EMBL" id="LR901395">
    <property type="protein sequence ID" value="CAD7248506.1"/>
    <property type="molecule type" value="Genomic_DNA"/>
</dbReference>
<keyword evidence="9" id="KW-0378">Hydrolase</keyword>
<dbReference type="Pfam" id="PF01868">
    <property type="entry name" value="RNase_P-MRP_p29"/>
    <property type="match status" value="1"/>
</dbReference>
<dbReference type="InterPro" id="IPR023538">
    <property type="entry name" value="RNP1"/>
</dbReference>
<dbReference type="InterPro" id="IPR036980">
    <property type="entry name" value="RNase_P/MRP_Rpp29_sf"/>
</dbReference>
<dbReference type="GO" id="GO:0000172">
    <property type="term" value="C:ribonuclease MRP complex"/>
    <property type="evidence" value="ECO:0007669"/>
    <property type="project" value="InterPro"/>
</dbReference>
<accession>A0A7R9A825</accession>
<proteinExistence type="inferred from homology"/>
<name>A0A7R9A825_9CRUS</name>